<gene>
    <name evidence="1" type="ORF">BAU25_12025</name>
</gene>
<sequence>MIDLLNKWMLESTGNFNIVVGLTALLFLGSVIALIIIYKKIGKPDERTNPIYFKIISCMFTTQILMNCIFISLVGKDIENFRQIFILFEAFVFFVGAIYSFKLYRQEFK</sequence>
<dbReference type="EMBL" id="MAOE01000085">
    <property type="protein sequence ID" value="OJD64172.1"/>
    <property type="molecule type" value="Genomic_DNA"/>
</dbReference>
<dbReference type="AlphaFoldDB" id="A0A1J9UKR5"/>
<comment type="caution">
    <text evidence="1">The sequence shown here is derived from an EMBL/GenBank/DDBJ whole genome shotgun (WGS) entry which is preliminary data.</text>
</comment>
<dbReference type="Proteomes" id="UP000181873">
    <property type="component" value="Unassembled WGS sequence"/>
</dbReference>
<dbReference type="GO" id="GO:0016787">
    <property type="term" value="F:hydrolase activity"/>
    <property type="evidence" value="ECO:0007669"/>
    <property type="project" value="UniProtKB-KW"/>
</dbReference>
<dbReference type="GeneID" id="92886532"/>
<proteinExistence type="predicted"/>
<keyword evidence="1" id="KW-0378">Hydrolase</keyword>
<dbReference type="RefSeq" id="WP_000566283.1">
    <property type="nucleotide sequence ID" value="NZ_CBCSIO010000056.1"/>
</dbReference>
<evidence type="ECO:0000313" key="1">
    <source>
        <dbReference type="EMBL" id="OJD64172.1"/>
    </source>
</evidence>
<accession>A0A1J9UKR5</accession>
<organism evidence="1 2">
    <name type="scientific">Bacillus albus</name>
    <dbReference type="NCBI Taxonomy" id="2026189"/>
    <lineage>
        <taxon>Bacteria</taxon>
        <taxon>Bacillati</taxon>
        <taxon>Bacillota</taxon>
        <taxon>Bacilli</taxon>
        <taxon>Bacillales</taxon>
        <taxon>Bacillaceae</taxon>
        <taxon>Bacillus</taxon>
        <taxon>Bacillus cereus group</taxon>
    </lineage>
</organism>
<reference evidence="1 2" key="1">
    <citation type="submission" date="2016-06" db="EMBL/GenBank/DDBJ databases">
        <title>First insights into the genetic diversity and population structure of in the Bacillus cereus group bacteria from diverse marine environments.</title>
        <authorList>
            <person name="Liu Y."/>
            <person name="Lai Q."/>
            <person name="Shao Z."/>
        </authorList>
    </citation>
    <scope>NUCLEOTIDE SEQUENCE [LARGE SCALE GENOMIC DNA]</scope>
    <source>
        <strain evidence="1 2">N35-10-2</strain>
    </source>
</reference>
<name>A0A1J9UKR5_9BACI</name>
<evidence type="ECO:0000313" key="2">
    <source>
        <dbReference type="Proteomes" id="UP000181873"/>
    </source>
</evidence>
<protein>
    <submittedName>
        <fullName evidence="1">6-aminohexanoate hydrolase</fullName>
    </submittedName>
</protein>